<dbReference type="EMBL" id="JASOLY010000011">
    <property type="protein sequence ID" value="MDK6868826.1"/>
    <property type="molecule type" value="Genomic_DNA"/>
</dbReference>
<sequence>MKGKLTMKKFNEEKFAEYLFNLVENFKNPTSDYDEGAYDTLTRICKEFKVDHYEEDIKN</sequence>
<organism evidence="1 2">
    <name type="scientific">Lactobacillus paragasseri</name>
    <dbReference type="NCBI Taxonomy" id="2107999"/>
    <lineage>
        <taxon>Bacteria</taxon>
        <taxon>Bacillati</taxon>
        <taxon>Bacillota</taxon>
        <taxon>Bacilli</taxon>
        <taxon>Lactobacillales</taxon>
        <taxon>Lactobacillaceae</taxon>
        <taxon>Lactobacillus</taxon>
    </lineage>
</organism>
<dbReference type="Proteomes" id="UP001232113">
    <property type="component" value="Unassembled WGS sequence"/>
</dbReference>
<dbReference type="GO" id="GO:0004177">
    <property type="term" value="F:aminopeptidase activity"/>
    <property type="evidence" value="ECO:0007669"/>
    <property type="project" value="UniProtKB-KW"/>
</dbReference>
<accession>A0AAW6XPP8</accession>
<proteinExistence type="predicted"/>
<dbReference type="RefSeq" id="WP_240398812.1">
    <property type="nucleotide sequence ID" value="NZ_JAWWWJ010000011.1"/>
</dbReference>
<keyword evidence="1" id="KW-0031">Aminopeptidase</keyword>
<keyword evidence="1" id="KW-0645">Protease</keyword>
<comment type="caution">
    <text evidence="1">The sequence shown here is derived from an EMBL/GenBank/DDBJ whole genome shotgun (WGS) entry which is preliminary data.</text>
</comment>
<name>A0AAW6XPP8_9LACO</name>
<keyword evidence="1" id="KW-0378">Hydrolase</keyword>
<evidence type="ECO:0000313" key="1">
    <source>
        <dbReference type="EMBL" id="MDK6868826.1"/>
    </source>
</evidence>
<gene>
    <name evidence="1" type="ORF">QP354_07065</name>
</gene>
<protein>
    <submittedName>
        <fullName evidence="1">Leucyl aminopeptidase</fullName>
    </submittedName>
</protein>
<evidence type="ECO:0000313" key="2">
    <source>
        <dbReference type="Proteomes" id="UP001232113"/>
    </source>
</evidence>
<dbReference type="AlphaFoldDB" id="A0AAW6XPP8"/>
<reference evidence="1" key="1">
    <citation type="submission" date="2023-05" db="EMBL/GenBank/DDBJ databases">
        <title>Cataloging the Phylogenetic Diversity of Human Bladder Bacteria.</title>
        <authorList>
            <person name="Du J."/>
        </authorList>
    </citation>
    <scope>NUCLEOTIDE SEQUENCE</scope>
    <source>
        <strain evidence="1">UMB6975B</strain>
    </source>
</reference>